<dbReference type="Gene3D" id="1.20.1260.60">
    <property type="entry name" value="Vacuolar protein sorting-associated protein Ist1"/>
    <property type="match status" value="1"/>
</dbReference>
<dbReference type="PANTHER" id="PTHR12161">
    <property type="entry name" value="IST1 FAMILY MEMBER"/>
    <property type="match status" value="1"/>
</dbReference>
<evidence type="ECO:0000256" key="1">
    <source>
        <dbReference type="ARBA" id="ARBA00005536"/>
    </source>
</evidence>
<evidence type="ECO:0000313" key="2">
    <source>
        <dbReference type="Proteomes" id="UP000504610"/>
    </source>
</evidence>
<dbReference type="FunFam" id="1.20.1260.60:FF:000002">
    <property type="entry name" value="Vacuolar protein sorting-associated protein IST1"/>
    <property type="match status" value="1"/>
</dbReference>
<proteinExistence type="inferred from homology"/>
<dbReference type="KEGG" id="rsz:108845629"/>
<organism evidence="2 3">
    <name type="scientific">Raphanus sativus</name>
    <name type="common">Radish</name>
    <name type="synonym">Raphanus raphanistrum var. sativus</name>
    <dbReference type="NCBI Taxonomy" id="3726"/>
    <lineage>
        <taxon>Eukaryota</taxon>
        <taxon>Viridiplantae</taxon>
        <taxon>Streptophyta</taxon>
        <taxon>Embryophyta</taxon>
        <taxon>Tracheophyta</taxon>
        <taxon>Spermatophyta</taxon>
        <taxon>Magnoliopsida</taxon>
        <taxon>eudicotyledons</taxon>
        <taxon>Gunneridae</taxon>
        <taxon>Pentapetalae</taxon>
        <taxon>rosids</taxon>
        <taxon>malvids</taxon>
        <taxon>Brassicales</taxon>
        <taxon>Brassicaceae</taxon>
        <taxon>Brassiceae</taxon>
        <taxon>Raphanus</taxon>
    </lineage>
</organism>
<protein>
    <submittedName>
        <fullName evidence="3">Uncharacterized protein LOC108845629</fullName>
    </submittedName>
</protein>
<dbReference type="InterPro" id="IPR005061">
    <property type="entry name" value="Ist1"/>
</dbReference>
<comment type="similarity">
    <text evidence="1">Belongs to the IST1 family.</text>
</comment>
<name>A0A9W3DCA7_RAPSA</name>
<keyword evidence="2" id="KW-1185">Reference proteome</keyword>
<dbReference type="OrthoDB" id="29853at2759"/>
<reference evidence="3" key="2">
    <citation type="submission" date="2025-08" db="UniProtKB">
        <authorList>
            <consortium name="RefSeq"/>
        </authorList>
    </citation>
    <scope>IDENTIFICATION</scope>
    <source>
        <tissue evidence="3">Leaf</tissue>
    </source>
</reference>
<dbReference type="PANTHER" id="PTHR12161:SF78">
    <property type="entry name" value="IST1P"/>
    <property type="match status" value="1"/>
</dbReference>
<dbReference type="GO" id="GO:0015031">
    <property type="term" value="P:protein transport"/>
    <property type="evidence" value="ECO:0007669"/>
    <property type="project" value="InterPro"/>
</dbReference>
<evidence type="ECO:0000313" key="3">
    <source>
        <dbReference type="RefSeq" id="XP_056861378.1"/>
    </source>
</evidence>
<reference evidence="2" key="1">
    <citation type="journal article" date="2019" name="Database">
        <title>The radish genome database (RadishGD): an integrated information resource for radish genomics.</title>
        <authorList>
            <person name="Yu H.J."/>
            <person name="Baek S."/>
            <person name="Lee Y.J."/>
            <person name="Cho A."/>
            <person name="Mun J.H."/>
        </authorList>
    </citation>
    <scope>NUCLEOTIDE SEQUENCE [LARGE SCALE GENOMIC DNA]</scope>
    <source>
        <strain evidence="2">cv. WK10039</strain>
    </source>
</reference>
<dbReference type="Proteomes" id="UP000504610">
    <property type="component" value="Chromosome 3"/>
</dbReference>
<gene>
    <name evidence="3" type="primary">LOC108845629</name>
</gene>
<dbReference type="AlphaFoldDB" id="A0A9W3DCA7"/>
<dbReference type="RefSeq" id="XP_056861378.1">
    <property type="nucleotide sequence ID" value="XM_057005398.1"/>
</dbReference>
<sequence length="390" mass="45493">MFGFLFGWRKASKCKRVLKQLQRRLNLLKNKKHVISSHLRHDIVQLLRIGERNRALRRAHDLFLDESLVSLYHSLLQFSDVILQNLSYIRRHREVSDGVYEAVSTLIFASARCGDLPELRKLRALFGERYGKPFVSTALHLLPGNRVNPQVCPCLLPLFSLFVYQVLYILALQIVENLSRISVSDDAKSNLLAEIAAEFGLPLQVLALEYTPKVHKQVTSAQPRLFQEDESEAEVYKFTLTDADLEEKQEESGNKASRDQRKVCVENDCIEERVVGKDQRIFRFMESKEETRDKKRSRRRSRTASSSPMAKDVECWRYYNIGNRRRQRKKSGQCYHIVYNVFTMWHDQKEKGQGERGIKEAKHVHPKLPDYDQIAAHFTSLRNQHQQKVP</sequence>
<dbReference type="GeneID" id="108845629"/>
<dbReference type="InterPro" id="IPR042277">
    <property type="entry name" value="IST1-like"/>
</dbReference>
<accession>A0A9W3DCA7</accession>
<dbReference type="Pfam" id="PF03398">
    <property type="entry name" value="Ist1"/>
    <property type="match status" value="1"/>
</dbReference>